<dbReference type="KEGG" id="mff:MFFC18_50870"/>
<dbReference type="EMBL" id="CP042912">
    <property type="protein sequence ID" value="QEG25163.1"/>
    <property type="molecule type" value="Genomic_DNA"/>
</dbReference>
<dbReference type="STRING" id="980251.GCA_001642875_03876"/>
<organism evidence="2 3">
    <name type="scientific">Mariniblastus fucicola</name>
    <dbReference type="NCBI Taxonomy" id="980251"/>
    <lineage>
        <taxon>Bacteria</taxon>
        <taxon>Pseudomonadati</taxon>
        <taxon>Planctomycetota</taxon>
        <taxon>Planctomycetia</taxon>
        <taxon>Pirellulales</taxon>
        <taxon>Pirellulaceae</taxon>
        <taxon>Mariniblastus</taxon>
    </lineage>
</organism>
<dbReference type="OrthoDB" id="4407249at2"/>
<keyword evidence="3" id="KW-1185">Reference proteome</keyword>
<dbReference type="Pfam" id="PF01381">
    <property type="entry name" value="HTH_3"/>
    <property type="match status" value="1"/>
</dbReference>
<dbReference type="InterPro" id="IPR001387">
    <property type="entry name" value="Cro/C1-type_HTH"/>
</dbReference>
<evidence type="ECO:0000313" key="2">
    <source>
        <dbReference type="EMBL" id="QEG25163.1"/>
    </source>
</evidence>
<dbReference type="InterPro" id="IPR010982">
    <property type="entry name" value="Lambda_DNA-bd_dom_sf"/>
</dbReference>
<gene>
    <name evidence="2" type="ORF">MFFC18_50870</name>
</gene>
<dbReference type="GO" id="GO:0003677">
    <property type="term" value="F:DNA binding"/>
    <property type="evidence" value="ECO:0007669"/>
    <property type="project" value="InterPro"/>
</dbReference>
<sequence>MSISDTLKKAVEKAVKQQSMRSVARESGVEPAVLSRWLSGDKIPRGDTLDAIANWAGFELKKK</sequence>
<dbReference type="RefSeq" id="WP_075085867.1">
    <property type="nucleotide sequence ID" value="NZ_CP042912.1"/>
</dbReference>
<accession>A0A5B9PSG0</accession>
<evidence type="ECO:0000313" key="3">
    <source>
        <dbReference type="Proteomes" id="UP000322214"/>
    </source>
</evidence>
<dbReference type="AlphaFoldDB" id="A0A5B9PSG0"/>
<protein>
    <recommendedName>
        <fullName evidence="1">HTH cro/C1-type domain-containing protein</fullName>
    </recommendedName>
</protein>
<dbReference type="Proteomes" id="UP000322214">
    <property type="component" value="Chromosome"/>
</dbReference>
<evidence type="ECO:0000259" key="1">
    <source>
        <dbReference type="Pfam" id="PF01381"/>
    </source>
</evidence>
<dbReference type="Gene3D" id="1.10.260.40">
    <property type="entry name" value="lambda repressor-like DNA-binding domains"/>
    <property type="match status" value="1"/>
</dbReference>
<dbReference type="SUPFAM" id="SSF47413">
    <property type="entry name" value="lambda repressor-like DNA-binding domains"/>
    <property type="match status" value="1"/>
</dbReference>
<proteinExistence type="predicted"/>
<name>A0A5B9PSG0_9BACT</name>
<feature type="domain" description="HTH cro/C1-type" evidence="1">
    <location>
        <begin position="19"/>
        <end position="54"/>
    </location>
</feature>
<reference evidence="2 3" key="1">
    <citation type="submission" date="2019-08" db="EMBL/GenBank/DDBJ databases">
        <title>Deep-cultivation of Planctomycetes and their phenomic and genomic characterization uncovers novel biology.</title>
        <authorList>
            <person name="Wiegand S."/>
            <person name="Jogler M."/>
            <person name="Boedeker C."/>
            <person name="Pinto D."/>
            <person name="Vollmers J."/>
            <person name="Rivas-Marin E."/>
            <person name="Kohn T."/>
            <person name="Peeters S.H."/>
            <person name="Heuer A."/>
            <person name="Rast P."/>
            <person name="Oberbeckmann S."/>
            <person name="Bunk B."/>
            <person name="Jeske O."/>
            <person name="Meyerdierks A."/>
            <person name="Storesund J.E."/>
            <person name="Kallscheuer N."/>
            <person name="Luecker S."/>
            <person name="Lage O.M."/>
            <person name="Pohl T."/>
            <person name="Merkel B.J."/>
            <person name="Hornburger P."/>
            <person name="Mueller R.-W."/>
            <person name="Bruemmer F."/>
            <person name="Labrenz M."/>
            <person name="Spormann A.M."/>
            <person name="Op den Camp H."/>
            <person name="Overmann J."/>
            <person name="Amann R."/>
            <person name="Jetten M.S.M."/>
            <person name="Mascher T."/>
            <person name="Medema M.H."/>
            <person name="Devos D.P."/>
            <person name="Kaster A.-K."/>
            <person name="Ovreas L."/>
            <person name="Rohde M."/>
            <person name="Galperin M.Y."/>
            <person name="Jogler C."/>
        </authorList>
    </citation>
    <scope>NUCLEOTIDE SEQUENCE [LARGE SCALE GENOMIC DNA]</scope>
    <source>
        <strain evidence="2 3">FC18</strain>
    </source>
</reference>